<accession>A0A0A8ZNF5</accession>
<reference evidence="1" key="1">
    <citation type="submission" date="2014-09" db="EMBL/GenBank/DDBJ databases">
        <authorList>
            <person name="Magalhaes I.L.F."/>
            <person name="Oliveira U."/>
            <person name="Santos F.R."/>
            <person name="Vidigal T.H.D.A."/>
            <person name="Brescovit A.D."/>
            <person name="Santos A.J."/>
        </authorList>
    </citation>
    <scope>NUCLEOTIDE SEQUENCE</scope>
    <source>
        <tissue evidence="1">Shoot tissue taken approximately 20 cm above the soil surface</tissue>
    </source>
</reference>
<dbReference type="EMBL" id="GBRH01259620">
    <property type="protein sequence ID" value="JAD38275.1"/>
    <property type="molecule type" value="Transcribed_RNA"/>
</dbReference>
<name>A0A0A8ZNF5_ARUDO</name>
<proteinExistence type="predicted"/>
<dbReference type="AlphaFoldDB" id="A0A0A8ZNF5"/>
<organism evidence="1">
    <name type="scientific">Arundo donax</name>
    <name type="common">Giant reed</name>
    <name type="synonym">Donax arundinaceus</name>
    <dbReference type="NCBI Taxonomy" id="35708"/>
    <lineage>
        <taxon>Eukaryota</taxon>
        <taxon>Viridiplantae</taxon>
        <taxon>Streptophyta</taxon>
        <taxon>Embryophyta</taxon>
        <taxon>Tracheophyta</taxon>
        <taxon>Spermatophyta</taxon>
        <taxon>Magnoliopsida</taxon>
        <taxon>Liliopsida</taxon>
        <taxon>Poales</taxon>
        <taxon>Poaceae</taxon>
        <taxon>PACMAD clade</taxon>
        <taxon>Arundinoideae</taxon>
        <taxon>Arundineae</taxon>
        <taxon>Arundo</taxon>
    </lineage>
</organism>
<evidence type="ECO:0000313" key="1">
    <source>
        <dbReference type="EMBL" id="JAD38275.1"/>
    </source>
</evidence>
<protein>
    <submittedName>
        <fullName evidence="1">Uncharacterized protein</fullName>
    </submittedName>
</protein>
<reference evidence="1" key="2">
    <citation type="journal article" date="2015" name="Data Brief">
        <title>Shoot transcriptome of the giant reed, Arundo donax.</title>
        <authorList>
            <person name="Barrero R.A."/>
            <person name="Guerrero F.D."/>
            <person name="Moolhuijzen P."/>
            <person name="Goolsby J.A."/>
            <person name="Tidwell J."/>
            <person name="Bellgard S.E."/>
            <person name="Bellgard M.I."/>
        </authorList>
    </citation>
    <scope>NUCLEOTIDE SEQUENCE</scope>
    <source>
        <tissue evidence="1">Shoot tissue taken approximately 20 cm above the soil surface</tissue>
    </source>
</reference>
<sequence>MSQVRSIDFSGILYLRHIIIFGSNKLHKFGRKTNTAISVI</sequence>